<gene>
    <name evidence="2" type="ORF">UFOPK3417_00723</name>
</gene>
<reference evidence="2" key="1">
    <citation type="submission" date="2020-05" db="EMBL/GenBank/DDBJ databases">
        <authorList>
            <person name="Chiriac C."/>
            <person name="Salcher M."/>
            <person name="Ghai R."/>
            <person name="Kavagutti S V."/>
        </authorList>
    </citation>
    <scope>NUCLEOTIDE SEQUENCE</scope>
</reference>
<dbReference type="GO" id="GO:0004806">
    <property type="term" value="F:triacylglycerol lipase activity"/>
    <property type="evidence" value="ECO:0007669"/>
    <property type="project" value="TreeGrafter"/>
</dbReference>
<dbReference type="PRINTS" id="PR00111">
    <property type="entry name" value="ABHYDROLASE"/>
</dbReference>
<organism evidence="2">
    <name type="scientific">freshwater metagenome</name>
    <dbReference type="NCBI Taxonomy" id="449393"/>
    <lineage>
        <taxon>unclassified sequences</taxon>
        <taxon>metagenomes</taxon>
        <taxon>ecological metagenomes</taxon>
    </lineage>
</organism>
<proteinExistence type="predicted"/>
<protein>
    <submittedName>
        <fullName evidence="2">Unannotated protein</fullName>
    </submittedName>
</protein>
<dbReference type="InterPro" id="IPR029058">
    <property type="entry name" value="AB_hydrolase_fold"/>
</dbReference>
<feature type="domain" description="AB hydrolase-1" evidence="1">
    <location>
        <begin position="12"/>
        <end position="244"/>
    </location>
</feature>
<sequence length="267" mass="28962">MGFTAQMTAWDVDFCRGLAERGYFVVRYDNRDCGLSTKFDGAAVDPMAVMAAALSNEPLPPVPYTLSEMAADGIGLLDHLGIARAHVVGASMGGMIVQMMAIEHPTRLRSMISIMSMTGDPEYGQASPEAMGALLAAPPVERDAYIESADRWGIWASKKYGDPGEARVRAAESYDRSFYPEGGSRQLAAIFATGDRTERLRSVKAPTLVIHGRDDTLIGPSGGVRTAEVIDGAHLLLMADMGHDLPKQLHPIYFDVMSSHMRWADAR</sequence>
<evidence type="ECO:0000313" key="2">
    <source>
        <dbReference type="EMBL" id="CAB4870596.1"/>
    </source>
</evidence>
<dbReference type="InterPro" id="IPR000073">
    <property type="entry name" value="AB_hydrolase_1"/>
</dbReference>
<dbReference type="GO" id="GO:0046503">
    <property type="term" value="P:glycerolipid catabolic process"/>
    <property type="evidence" value="ECO:0007669"/>
    <property type="project" value="TreeGrafter"/>
</dbReference>
<dbReference type="SUPFAM" id="SSF53474">
    <property type="entry name" value="alpha/beta-Hydrolases"/>
    <property type="match status" value="1"/>
</dbReference>
<dbReference type="EMBL" id="CAFBLR010000052">
    <property type="protein sequence ID" value="CAB4870596.1"/>
    <property type="molecule type" value="Genomic_DNA"/>
</dbReference>
<dbReference type="Pfam" id="PF00561">
    <property type="entry name" value="Abhydrolase_1"/>
    <property type="match status" value="1"/>
</dbReference>
<evidence type="ECO:0000259" key="1">
    <source>
        <dbReference type="Pfam" id="PF00561"/>
    </source>
</evidence>
<dbReference type="Gene3D" id="3.40.50.1820">
    <property type="entry name" value="alpha/beta hydrolase"/>
    <property type="match status" value="1"/>
</dbReference>
<dbReference type="PANTHER" id="PTHR43433">
    <property type="entry name" value="HYDROLASE, ALPHA/BETA FOLD FAMILY PROTEIN"/>
    <property type="match status" value="1"/>
</dbReference>
<dbReference type="InterPro" id="IPR050471">
    <property type="entry name" value="AB_hydrolase"/>
</dbReference>
<name>A0A6J7DJ85_9ZZZZ</name>
<dbReference type="AlphaFoldDB" id="A0A6J7DJ85"/>
<accession>A0A6J7DJ85</accession>
<dbReference type="PANTHER" id="PTHR43433:SF5">
    <property type="entry name" value="AB HYDROLASE-1 DOMAIN-CONTAINING PROTEIN"/>
    <property type="match status" value="1"/>
</dbReference>